<evidence type="ECO:0000313" key="2">
    <source>
        <dbReference type="EMBL" id="MBC8537434.1"/>
    </source>
</evidence>
<name>A0A926DHK8_9FIRM</name>
<dbReference type="Proteomes" id="UP000617951">
    <property type="component" value="Unassembled WGS sequence"/>
</dbReference>
<dbReference type="EMBL" id="JACRSS010000001">
    <property type="protein sequence ID" value="MBC8537434.1"/>
    <property type="molecule type" value="Genomic_DNA"/>
</dbReference>
<dbReference type="AlphaFoldDB" id="A0A926DHK8"/>
<feature type="region of interest" description="Disordered" evidence="1">
    <location>
        <begin position="1"/>
        <end position="38"/>
    </location>
</feature>
<comment type="caution">
    <text evidence="2">The sequence shown here is derived from an EMBL/GenBank/DDBJ whole genome shotgun (WGS) entry which is preliminary data.</text>
</comment>
<proteinExistence type="predicted"/>
<evidence type="ECO:0000256" key="1">
    <source>
        <dbReference type="SAM" id="MobiDB-lite"/>
    </source>
</evidence>
<gene>
    <name evidence="2" type="ORF">H8693_00615</name>
</gene>
<evidence type="ECO:0000313" key="3">
    <source>
        <dbReference type="Proteomes" id="UP000617951"/>
    </source>
</evidence>
<organism evidence="2 3">
    <name type="scientific">Guopingia tenuis</name>
    <dbReference type="NCBI Taxonomy" id="2763656"/>
    <lineage>
        <taxon>Bacteria</taxon>
        <taxon>Bacillati</taxon>
        <taxon>Bacillota</taxon>
        <taxon>Clostridia</taxon>
        <taxon>Christensenellales</taxon>
        <taxon>Christensenellaceae</taxon>
        <taxon>Guopingia</taxon>
    </lineage>
</organism>
<keyword evidence="3" id="KW-1185">Reference proteome</keyword>
<sequence>MEDSRSCNPLKIEPIRPGGGRVAGRVPDELGQEKEDEKTYNKHAVDKATRQIIMGYMRKYDEWRRWCETERERARFGYARAIDRREAGERRASEFAARMEAIDSDPKTKIVQALENARQEIGEKETMMREQRENLRLCVWLSCKEPRKHTFEKMQARFFLPVSERSFYRHKNQFFAAVKKYMEL</sequence>
<dbReference type="RefSeq" id="WP_249279349.1">
    <property type="nucleotide sequence ID" value="NZ_JACRSS010000001.1"/>
</dbReference>
<feature type="compositionally biased region" description="Basic and acidic residues" evidence="1">
    <location>
        <begin position="26"/>
        <end position="38"/>
    </location>
</feature>
<accession>A0A926DHK8</accession>
<protein>
    <submittedName>
        <fullName evidence="2">Uncharacterized protein</fullName>
    </submittedName>
</protein>
<reference evidence="2" key="1">
    <citation type="submission" date="2020-08" db="EMBL/GenBank/DDBJ databases">
        <title>Genome public.</title>
        <authorList>
            <person name="Liu C."/>
            <person name="Sun Q."/>
        </authorList>
    </citation>
    <scope>NUCLEOTIDE SEQUENCE</scope>
    <source>
        <strain evidence="2">NSJ-63</strain>
    </source>
</reference>